<dbReference type="EMBL" id="OZ075116">
    <property type="protein sequence ID" value="CAL5072411.1"/>
    <property type="molecule type" value="Genomic_DNA"/>
</dbReference>
<gene>
    <name evidence="2" type="ORF">URODEC1_LOCUS103976</name>
</gene>
<dbReference type="AlphaFoldDB" id="A0ABC9FC34"/>
<keyword evidence="3" id="KW-1185">Reference proteome</keyword>
<evidence type="ECO:0000256" key="1">
    <source>
        <dbReference type="SAM" id="MobiDB-lite"/>
    </source>
</evidence>
<accession>A0ABC9FC34</accession>
<name>A0ABC9FC34_9POAL</name>
<organism evidence="2 3">
    <name type="scientific">Urochloa decumbens</name>
    <dbReference type="NCBI Taxonomy" id="240449"/>
    <lineage>
        <taxon>Eukaryota</taxon>
        <taxon>Viridiplantae</taxon>
        <taxon>Streptophyta</taxon>
        <taxon>Embryophyta</taxon>
        <taxon>Tracheophyta</taxon>
        <taxon>Spermatophyta</taxon>
        <taxon>Magnoliopsida</taxon>
        <taxon>Liliopsida</taxon>
        <taxon>Poales</taxon>
        <taxon>Poaceae</taxon>
        <taxon>PACMAD clade</taxon>
        <taxon>Panicoideae</taxon>
        <taxon>Panicodae</taxon>
        <taxon>Paniceae</taxon>
        <taxon>Melinidinae</taxon>
        <taxon>Urochloa</taxon>
    </lineage>
</organism>
<feature type="compositionally biased region" description="Basic and acidic residues" evidence="1">
    <location>
        <begin position="150"/>
        <end position="162"/>
    </location>
</feature>
<feature type="compositionally biased region" description="Basic and acidic residues" evidence="1">
    <location>
        <begin position="48"/>
        <end position="68"/>
    </location>
</feature>
<sequence length="191" mass="21907">MDRGGALGRGVAPEPVHVDLARHLRPRADLERAEHHGLAGHRRRRLERQHPEGGLREEVGRRDDPGDVDLHRGFDRLRRARPDLPRRHHRLPDAVAVVPHHRHHVAVPERRVVGVPHGHVHVHRDVERRRGAVDLRDLRPGHRRHHLRRPRPEHGEVERHEDDGEDDEHGHHHAAANQGCQPPGDQVVSPS</sequence>
<proteinExistence type="predicted"/>
<feature type="region of interest" description="Disordered" evidence="1">
    <location>
        <begin position="131"/>
        <end position="191"/>
    </location>
</feature>
<evidence type="ECO:0000313" key="2">
    <source>
        <dbReference type="EMBL" id="CAL5072411.1"/>
    </source>
</evidence>
<feature type="compositionally biased region" description="Basic and acidic residues" evidence="1">
    <location>
        <begin position="26"/>
        <end position="37"/>
    </location>
</feature>
<dbReference type="Proteomes" id="UP001497457">
    <property type="component" value="Chromosome 6rd"/>
</dbReference>
<feature type="compositionally biased region" description="Basic and acidic residues" evidence="1">
    <location>
        <begin position="131"/>
        <end position="140"/>
    </location>
</feature>
<feature type="region of interest" description="Disordered" evidence="1">
    <location>
        <begin position="26"/>
        <end position="68"/>
    </location>
</feature>
<feature type="compositionally biased region" description="Basic residues" evidence="1">
    <location>
        <begin position="38"/>
        <end position="47"/>
    </location>
</feature>
<protein>
    <submittedName>
        <fullName evidence="2">Uncharacterized protein</fullName>
    </submittedName>
</protein>
<reference evidence="2" key="1">
    <citation type="submission" date="2024-10" db="EMBL/GenBank/DDBJ databases">
        <authorList>
            <person name="Ryan C."/>
        </authorList>
    </citation>
    <scope>NUCLEOTIDE SEQUENCE [LARGE SCALE GENOMIC DNA]</scope>
</reference>
<evidence type="ECO:0000313" key="3">
    <source>
        <dbReference type="Proteomes" id="UP001497457"/>
    </source>
</evidence>